<comment type="catalytic activity">
    <reaction evidence="3">
        <text>L-seryl-[protein] + ATP = O-phospho-L-seryl-[protein] + ADP + H(+)</text>
        <dbReference type="Rhea" id="RHEA:17989"/>
        <dbReference type="Rhea" id="RHEA-COMP:9863"/>
        <dbReference type="Rhea" id="RHEA-COMP:11604"/>
        <dbReference type="ChEBI" id="CHEBI:15378"/>
        <dbReference type="ChEBI" id="CHEBI:29999"/>
        <dbReference type="ChEBI" id="CHEBI:30616"/>
        <dbReference type="ChEBI" id="CHEBI:83421"/>
        <dbReference type="ChEBI" id="CHEBI:456216"/>
        <dbReference type="EC" id="2.7.11.1"/>
    </reaction>
</comment>
<evidence type="ECO:0000313" key="7">
    <source>
        <dbReference type="EMBL" id="EEU48959.1"/>
    </source>
</evidence>
<dbReference type="GO" id="GO:0004674">
    <property type="term" value="F:protein serine/threonine kinase activity"/>
    <property type="evidence" value="ECO:0007669"/>
    <property type="project" value="UniProtKB-EC"/>
</dbReference>
<dbReference type="InParanoid" id="C7YJD5"/>
<evidence type="ECO:0000313" key="8">
    <source>
        <dbReference type="Proteomes" id="UP000005206"/>
    </source>
</evidence>
<evidence type="ECO:0000259" key="6">
    <source>
        <dbReference type="Pfam" id="PF01636"/>
    </source>
</evidence>
<name>C7YJD5_FUSV7</name>
<evidence type="ECO:0000256" key="3">
    <source>
        <dbReference type="ARBA" id="ARBA00048679"/>
    </source>
</evidence>
<feature type="transmembrane region" description="Helical" evidence="5">
    <location>
        <begin position="73"/>
        <end position="93"/>
    </location>
</feature>
<feature type="transmembrane region" description="Helical" evidence="5">
    <location>
        <begin position="20"/>
        <end position="38"/>
    </location>
</feature>
<dbReference type="KEGG" id="nhe:NECHADRAFT_75640"/>
<comment type="catalytic activity">
    <reaction evidence="2">
        <text>L-threonyl-[protein] + ATP = O-phospho-L-threonyl-[protein] + ADP + H(+)</text>
        <dbReference type="Rhea" id="RHEA:46608"/>
        <dbReference type="Rhea" id="RHEA-COMP:11060"/>
        <dbReference type="Rhea" id="RHEA-COMP:11605"/>
        <dbReference type="ChEBI" id="CHEBI:15378"/>
        <dbReference type="ChEBI" id="CHEBI:30013"/>
        <dbReference type="ChEBI" id="CHEBI:30616"/>
        <dbReference type="ChEBI" id="CHEBI:61977"/>
        <dbReference type="ChEBI" id="CHEBI:456216"/>
        <dbReference type="EC" id="2.7.11.1"/>
    </reaction>
</comment>
<feature type="transmembrane region" description="Helical" evidence="5">
    <location>
        <begin position="184"/>
        <end position="208"/>
    </location>
</feature>
<dbReference type="CDD" id="cd05120">
    <property type="entry name" value="APH_ChoK_like"/>
    <property type="match status" value="1"/>
</dbReference>
<evidence type="ECO:0000256" key="4">
    <source>
        <dbReference type="SAM" id="MobiDB-lite"/>
    </source>
</evidence>
<reference evidence="7 8" key="1">
    <citation type="journal article" date="2009" name="PLoS Genet.">
        <title>The genome of Nectria haematococca: contribution of supernumerary chromosomes to gene expansion.</title>
        <authorList>
            <person name="Coleman J.J."/>
            <person name="Rounsley S.D."/>
            <person name="Rodriguez-Carres M."/>
            <person name="Kuo A."/>
            <person name="Wasmann C.C."/>
            <person name="Grimwood J."/>
            <person name="Schmutz J."/>
            <person name="Taga M."/>
            <person name="White G.J."/>
            <person name="Zhou S."/>
            <person name="Schwartz D.C."/>
            <person name="Freitag M."/>
            <person name="Ma L.J."/>
            <person name="Danchin E.G."/>
            <person name="Henrissat B."/>
            <person name="Coutinho P.M."/>
            <person name="Nelson D.R."/>
            <person name="Straney D."/>
            <person name="Napoli C.A."/>
            <person name="Barker B.M."/>
            <person name="Gribskov M."/>
            <person name="Rep M."/>
            <person name="Kroken S."/>
            <person name="Molnar I."/>
            <person name="Rensing C."/>
            <person name="Kennell J.C."/>
            <person name="Zamora J."/>
            <person name="Farman M.L."/>
            <person name="Selker E.U."/>
            <person name="Salamov A."/>
            <person name="Shapiro H."/>
            <person name="Pangilinan J."/>
            <person name="Lindquist E."/>
            <person name="Lamers C."/>
            <person name="Grigoriev I.V."/>
            <person name="Geiser D.M."/>
            <person name="Covert S.F."/>
            <person name="Temporini E."/>
            <person name="Vanetten H.D."/>
        </authorList>
    </citation>
    <scope>NUCLEOTIDE SEQUENCE [LARGE SCALE GENOMIC DNA]</scope>
    <source>
        <strain evidence="8">ATCC MYA-4622 / CBS 123669 / FGSC 9596 / NRRL 45880 / 77-13-4</strain>
    </source>
</reference>
<keyword evidence="8" id="KW-1185">Reference proteome</keyword>
<dbReference type="EMBL" id="GG698896">
    <property type="protein sequence ID" value="EEU48959.1"/>
    <property type="molecule type" value="Genomic_DNA"/>
</dbReference>
<keyword evidence="5" id="KW-1133">Transmembrane helix</keyword>
<evidence type="ECO:0000256" key="1">
    <source>
        <dbReference type="ARBA" id="ARBA00012513"/>
    </source>
</evidence>
<feature type="domain" description="Aminoglycoside phosphotransferase" evidence="6">
    <location>
        <begin position="436"/>
        <end position="634"/>
    </location>
</feature>
<feature type="transmembrane region" description="Helical" evidence="5">
    <location>
        <begin position="50"/>
        <end position="67"/>
    </location>
</feature>
<dbReference type="HOGENOM" id="CLU_397995_0_0_1"/>
<protein>
    <recommendedName>
        <fullName evidence="1">non-specific serine/threonine protein kinase</fullName>
        <ecNumber evidence="1">2.7.11.1</ecNumber>
    </recommendedName>
</protein>
<dbReference type="InterPro" id="IPR002575">
    <property type="entry name" value="Aminoglycoside_PTrfase"/>
</dbReference>
<dbReference type="eggNOG" id="ENOG502SMEG">
    <property type="taxonomic scope" value="Eukaryota"/>
</dbReference>
<dbReference type="Proteomes" id="UP000005206">
    <property type="component" value="Chromosome 1"/>
</dbReference>
<feature type="region of interest" description="Disordered" evidence="4">
    <location>
        <begin position="324"/>
        <end position="344"/>
    </location>
</feature>
<proteinExistence type="predicted"/>
<accession>C7YJD5</accession>
<sequence>MAPTQPSPESSTREQIIVEAWAQGLNVGAIVILILLVLCNYRHKALLHKLILSELLLALGHGFFAFFQEPEFGWVLSSTAALLYISYFVHNVIAWLKIKPFLPKWGSRVFIISLLAVQPFWVLETWANFQYHNNLGSRLLDTSRLFEPLARDPWWVFTTIKLVLAINDNYEFTIPKLVRISPRFGVMLLCLFMSIVFVIVDVIFMILVSKRGGMNPFWRLALIFKCASDVIFLDDFKSVLDRISESAMRKIATFSYRDDDNHSQPINQNRSAPGFSGFESRRKSSRPAAYGNENGCLQGRSGSCASADDGHYEYATSYDHFLAEDSSPSGHRGQRRASEHGDTHSRVFHMSKVLDYVIKLGQSNPTNLALAAASLEYSLPISPSPQRFLLSMGQSIGSLFPLRWRLWLGKRLFRQLGPFTVRVSWHRLIKGPCKPTEVEAMQYVATHTTIPVPRIYAVHTEKNGSIYIEMAYVQGDSLDSAWRRMSVDEKDTVFADIKQHVSCLRELQPPTQDIVSSALQNPAFDCRIGACFYGPLNHDEFHSLARGHLRMEDVAPFLGPEVAKVHTSRYKTHFTHADMAPRNIIVQRGRVVAIVDWEFAGWYPEYWEFTKANFNYFPGEGWEDYLRVALPGYETELIAEETLWARLPEPGTKMTSYRDGVRVEHQGSGPSAAWLDARTGRQLSDLWSLALS</sequence>
<dbReference type="InterPro" id="IPR008266">
    <property type="entry name" value="Tyr_kinase_AS"/>
</dbReference>
<feature type="region of interest" description="Disordered" evidence="4">
    <location>
        <begin position="260"/>
        <end position="294"/>
    </location>
</feature>
<gene>
    <name evidence="7" type="ORF">NECHADRAFT_75640</name>
</gene>
<dbReference type="InterPro" id="IPR011009">
    <property type="entry name" value="Kinase-like_dom_sf"/>
</dbReference>
<evidence type="ECO:0000256" key="2">
    <source>
        <dbReference type="ARBA" id="ARBA00047899"/>
    </source>
</evidence>
<dbReference type="PANTHER" id="PTHR42029:SF3">
    <property type="entry name" value="AN04G07800"/>
    <property type="match status" value="1"/>
</dbReference>
<dbReference type="VEuPathDB" id="FungiDB:NECHADRAFT_75640"/>
<dbReference type="SUPFAM" id="SSF56112">
    <property type="entry name" value="Protein kinase-like (PK-like)"/>
    <property type="match status" value="1"/>
</dbReference>
<dbReference type="RefSeq" id="XP_003054672.1">
    <property type="nucleotide sequence ID" value="XM_003054626.1"/>
</dbReference>
<dbReference type="PANTHER" id="PTHR42029">
    <property type="entry name" value="AN04G07800"/>
    <property type="match status" value="1"/>
</dbReference>
<dbReference type="PROSITE" id="PS00109">
    <property type="entry name" value="PROTEIN_KINASE_TYR"/>
    <property type="match status" value="1"/>
</dbReference>
<keyword evidence="5" id="KW-0472">Membrane</keyword>
<dbReference type="Gene3D" id="3.90.1200.10">
    <property type="match status" value="1"/>
</dbReference>
<dbReference type="EC" id="2.7.11.1" evidence="1"/>
<dbReference type="OrthoDB" id="8300194at2759"/>
<dbReference type="AlphaFoldDB" id="C7YJD5"/>
<dbReference type="GeneID" id="9676593"/>
<dbReference type="Pfam" id="PF01636">
    <property type="entry name" value="APH"/>
    <property type="match status" value="1"/>
</dbReference>
<keyword evidence="5" id="KW-0812">Transmembrane</keyword>
<organism evidence="7 8">
    <name type="scientific">Fusarium vanettenii (strain ATCC MYA-4622 / CBS 123669 / FGSC 9596 / NRRL 45880 / 77-13-4)</name>
    <name type="common">Fusarium solani subsp. pisi</name>
    <dbReference type="NCBI Taxonomy" id="660122"/>
    <lineage>
        <taxon>Eukaryota</taxon>
        <taxon>Fungi</taxon>
        <taxon>Dikarya</taxon>
        <taxon>Ascomycota</taxon>
        <taxon>Pezizomycotina</taxon>
        <taxon>Sordariomycetes</taxon>
        <taxon>Hypocreomycetidae</taxon>
        <taxon>Hypocreales</taxon>
        <taxon>Nectriaceae</taxon>
        <taxon>Fusarium</taxon>
        <taxon>Fusarium solani species complex</taxon>
        <taxon>Fusarium vanettenii</taxon>
    </lineage>
</organism>
<evidence type="ECO:0000256" key="5">
    <source>
        <dbReference type="SAM" id="Phobius"/>
    </source>
</evidence>